<dbReference type="Proteomes" id="UP000636709">
    <property type="component" value="Unassembled WGS sequence"/>
</dbReference>
<gene>
    <name evidence="3" type="ORF">HU200_050746</name>
</gene>
<feature type="compositionally biased region" description="Basic and acidic residues" evidence="1">
    <location>
        <begin position="42"/>
        <end position="53"/>
    </location>
</feature>
<evidence type="ECO:0000313" key="3">
    <source>
        <dbReference type="EMBL" id="KAF8670216.1"/>
    </source>
</evidence>
<keyword evidence="4" id="KW-1185">Reference proteome</keyword>
<protein>
    <recommendedName>
        <fullName evidence="2">FBD domain-containing protein</fullName>
    </recommendedName>
</protein>
<accession>A0A835AWS4</accession>
<comment type="caution">
    <text evidence="3">The sequence shown here is derived from an EMBL/GenBank/DDBJ whole genome shotgun (WGS) entry which is preliminary data.</text>
</comment>
<dbReference type="OrthoDB" id="685110at2759"/>
<organism evidence="3 4">
    <name type="scientific">Digitaria exilis</name>
    <dbReference type="NCBI Taxonomy" id="1010633"/>
    <lineage>
        <taxon>Eukaryota</taxon>
        <taxon>Viridiplantae</taxon>
        <taxon>Streptophyta</taxon>
        <taxon>Embryophyta</taxon>
        <taxon>Tracheophyta</taxon>
        <taxon>Spermatophyta</taxon>
        <taxon>Magnoliopsida</taxon>
        <taxon>Liliopsida</taxon>
        <taxon>Poales</taxon>
        <taxon>Poaceae</taxon>
        <taxon>PACMAD clade</taxon>
        <taxon>Panicoideae</taxon>
        <taxon>Panicodae</taxon>
        <taxon>Paniceae</taxon>
        <taxon>Anthephorinae</taxon>
        <taxon>Digitaria</taxon>
    </lineage>
</organism>
<feature type="region of interest" description="Disordered" evidence="1">
    <location>
        <begin position="16"/>
        <end position="100"/>
    </location>
</feature>
<proteinExistence type="predicted"/>
<dbReference type="EMBL" id="JACEFO010002261">
    <property type="protein sequence ID" value="KAF8670216.1"/>
    <property type="molecule type" value="Genomic_DNA"/>
</dbReference>
<feature type="domain" description="FBD" evidence="2">
    <location>
        <begin position="355"/>
        <end position="431"/>
    </location>
</feature>
<dbReference type="InterPro" id="IPR006566">
    <property type="entry name" value="FBD"/>
</dbReference>
<reference evidence="3" key="1">
    <citation type="submission" date="2020-07" db="EMBL/GenBank/DDBJ databases">
        <title>Genome sequence and genetic diversity analysis of an under-domesticated orphan crop, white fonio (Digitaria exilis).</title>
        <authorList>
            <person name="Bennetzen J.L."/>
            <person name="Chen S."/>
            <person name="Ma X."/>
            <person name="Wang X."/>
            <person name="Yssel A.E.J."/>
            <person name="Chaluvadi S.R."/>
            <person name="Johnson M."/>
            <person name="Gangashetty P."/>
            <person name="Hamidou F."/>
            <person name="Sanogo M.D."/>
            <person name="Zwaenepoel A."/>
            <person name="Wallace J."/>
            <person name="Van De Peer Y."/>
            <person name="Van Deynze A."/>
        </authorList>
    </citation>
    <scope>NUCLEOTIDE SEQUENCE</scope>
    <source>
        <tissue evidence="3">Leaves</tissue>
    </source>
</reference>
<dbReference type="AlphaFoldDB" id="A0A835AWS4"/>
<evidence type="ECO:0000313" key="4">
    <source>
        <dbReference type="Proteomes" id="UP000636709"/>
    </source>
</evidence>
<dbReference type="SMART" id="SM00579">
    <property type="entry name" value="FBD"/>
    <property type="match status" value="1"/>
</dbReference>
<evidence type="ECO:0000259" key="2">
    <source>
        <dbReference type="SMART" id="SM00579"/>
    </source>
</evidence>
<feature type="compositionally biased region" description="Pro residues" evidence="1">
    <location>
        <begin position="65"/>
        <end position="79"/>
    </location>
</feature>
<evidence type="ECO:0000256" key="1">
    <source>
        <dbReference type="SAM" id="MobiDB-lite"/>
    </source>
</evidence>
<sequence length="433" mass="47080">MPGLIGDLDLEATARRLAHCSRTSPASKQPPHRPPPSVKGQLKTDEVHDESLEKAGANRAVPSPCAAPPPRALAQPTPPSTSLLRGTGGAPLPPPKTHGPVAPRCDQRRLPHETLVVPSPCHAPTPTPTYCFAPAFFFCVQGVVSLPETLCQALIGSLMSKPTDQYVLESLAIFEASSQKETDIIQTVLMMLPEGPGSTLHREESSNGDDANIHTYSILATRDNGDESGTPFRILCFDVGTELMKFGSISTQDLYGLSYQCQHLKELNIGVFEGDVIRVNSESLEILTIWRCTLRKVAVQHAVKLRRVSAGALPTKPALRGGIWIEGEQRNDEPYQFECLDAKLDEWSAKFDGLHCLKLHLQVFMIKDYKGGHIELAMSSAILEHASNLQQLILQADSFQNDSIFNGANTDLVKVVPASTTVVIKCEIGISVD</sequence>
<name>A0A835AWS4_9POAL</name>